<comment type="caution">
    <text evidence="3">The sequence shown here is derived from an EMBL/GenBank/DDBJ whole genome shotgun (WGS) entry which is preliminary data.</text>
</comment>
<protein>
    <submittedName>
        <fullName evidence="3">Uncharacterized protein</fullName>
    </submittedName>
</protein>
<keyword evidence="2" id="KW-0732">Signal</keyword>
<feature type="signal peptide" evidence="2">
    <location>
        <begin position="1"/>
        <end position="24"/>
    </location>
</feature>
<sequence length="119" mass="12096">MRKLWCFGAIASGILLFGGAPALAGDTSGAGLGAARMMPDDGSTPTPVPTAGIASVSAPPPADDPAPAAPTPSVSAPAFAAEPKAARHRPKAPALPALHDPRLLEEPVDGFVNREKWRR</sequence>
<evidence type="ECO:0000256" key="2">
    <source>
        <dbReference type="SAM" id="SignalP"/>
    </source>
</evidence>
<dbReference type="Proteomes" id="UP001597183">
    <property type="component" value="Unassembled WGS sequence"/>
</dbReference>
<proteinExistence type="predicted"/>
<feature type="region of interest" description="Disordered" evidence="1">
    <location>
        <begin position="28"/>
        <end position="119"/>
    </location>
</feature>
<evidence type="ECO:0000313" key="3">
    <source>
        <dbReference type="EMBL" id="MFD1371332.1"/>
    </source>
</evidence>
<organism evidence="3 4">
    <name type="scientific">Actinoplanes sichuanensis</name>
    <dbReference type="NCBI Taxonomy" id="512349"/>
    <lineage>
        <taxon>Bacteria</taxon>
        <taxon>Bacillati</taxon>
        <taxon>Actinomycetota</taxon>
        <taxon>Actinomycetes</taxon>
        <taxon>Micromonosporales</taxon>
        <taxon>Micromonosporaceae</taxon>
        <taxon>Actinoplanes</taxon>
    </lineage>
</organism>
<feature type="chain" id="PRO_5045615339" evidence="2">
    <location>
        <begin position="25"/>
        <end position="119"/>
    </location>
</feature>
<gene>
    <name evidence="3" type="ORF">ACFQ5G_38895</name>
</gene>
<accession>A0ABW4AKE6</accession>
<feature type="compositionally biased region" description="Pro residues" evidence="1">
    <location>
        <begin position="58"/>
        <end position="70"/>
    </location>
</feature>
<evidence type="ECO:0000313" key="4">
    <source>
        <dbReference type="Proteomes" id="UP001597183"/>
    </source>
</evidence>
<name>A0ABW4AKE6_9ACTN</name>
<feature type="compositionally biased region" description="Low complexity" evidence="1">
    <location>
        <begin position="71"/>
        <end position="83"/>
    </location>
</feature>
<evidence type="ECO:0000256" key="1">
    <source>
        <dbReference type="SAM" id="MobiDB-lite"/>
    </source>
</evidence>
<reference evidence="4" key="1">
    <citation type="journal article" date="2019" name="Int. J. Syst. Evol. Microbiol.">
        <title>The Global Catalogue of Microorganisms (GCM) 10K type strain sequencing project: providing services to taxonomists for standard genome sequencing and annotation.</title>
        <authorList>
            <consortium name="The Broad Institute Genomics Platform"/>
            <consortium name="The Broad Institute Genome Sequencing Center for Infectious Disease"/>
            <person name="Wu L."/>
            <person name="Ma J."/>
        </authorList>
    </citation>
    <scope>NUCLEOTIDE SEQUENCE [LARGE SCALE GENOMIC DNA]</scope>
    <source>
        <strain evidence="4">CCM 7526</strain>
    </source>
</reference>
<dbReference type="EMBL" id="JBHTMK010000051">
    <property type="protein sequence ID" value="MFD1371332.1"/>
    <property type="molecule type" value="Genomic_DNA"/>
</dbReference>
<dbReference type="RefSeq" id="WP_317789826.1">
    <property type="nucleotide sequence ID" value="NZ_AP028461.1"/>
</dbReference>
<keyword evidence="4" id="KW-1185">Reference proteome</keyword>